<dbReference type="EMBL" id="BJYV01000021">
    <property type="protein sequence ID" value="GEO23140.1"/>
    <property type="molecule type" value="Genomic_DNA"/>
</dbReference>
<sequence length="179" mass="20242">MDEPKKINNQLVLKNFTMKNSIIVIALTLFFSLPSALHAQSKSVDQLYQQYKGQENFFHLDLAGNFLDFAKGWNLEIEEANLDAITESIERVKFFKLPVNGSRAKADFHKLSKGLGKERYELMMDASEKDSGLAIYTKGGKEVEGLVLMIRSDNDNEFMVIELEGRFDQKTLATIGKGI</sequence>
<organism evidence="1 2">
    <name type="scientific">Cyclobacterium qasimii</name>
    <dbReference type="NCBI Taxonomy" id="1350429"/>
    <lineage>
        <taxon>Bacteria</taxon>
        <taxon>Pseudomonadati</taxon>
        <taxon>Bacteroidota</taxon>
        <taxon>Cytophagia</taxon>
        <taxon>Cytophagales</taxon>
        <taxon>Cyclobacteriaceae</taxon>
        <taxon>Cyclobacterium</taxon>
    </lineage>
</organism>
<evidence type="ECO:0000313" key="2">
    <source>
        <dbReference type="Proteomes" id="UP000321301"/>
    </source>
</evidence>
<dbReference type="Pfam" id="PF14060">
    <property type="entry name" value="DUF4252"/>
    <property type="match status" value="1"/>
</dbReference>
<accession>A0A512CGH1</accession>
<dbReference type="AlphaFoldDB" id="A0A512CGH1"/>
<evidence type="ECO:0000313" key="1">
    <source>
        <dbReference type="EMBL" id="GEO23140.1"/>
    </source>
</evidence>
<comment type="caution">
    <text evidence="1">The sequence shown here is derived from an EMBL/GenBank/DDBJ whole genome shotgun (WGS) entry which is preliminary data.</text>
</comment>
<name>A0A512CGH1_9BACT</name>
<gene>
    <name evidence="1" type="ORF">CQA01_36740</name>
</gene>
<dbReference type="InterPro" id="IPR025348">
    <property type="entry name" value="DUF4252"/>
</dbReference>
<evidence type="ECO:0008006" key="3">
    <source>
        <dbReference type="Google" id="ProtNLM"/>
    </source>
</evidence>
<dbReference type="Proteomes" id="UP000321301">
    <property type="component" value="Unassembled WGS sequence"/>
</dbReference>
<protein>
    <recommendedName>
        <fullName evidence="3">DUF4252 domain-containing protein</fullName>
    </recommendedName>
</protein>
<keyword evidence="2" id="KW-1185">Reference proteome</keyword>
<reference evidence="1 2" key="1">
    <citation type="submission" date="2019-07" db="EMBL/GenBank/DDBJ databases">
        <title>Whole genome shotgun sequence of Cyclobacterium qasimii NBRC 106168.</title>
        <authorList>
            <person name="Hosoyama A."/>
            <person name="Uohara A."/>
            <person name="Ohji S."/>
            <person name="Ichikawa N."/>
        </authorList>
    </citation>
    <scope>NUCLEOTIDE SEQUENCE [LARGE SCALE GENOMIC DNA]</scope>
    <source>
        <strain evidence="1 2">NBRC 106168</strain>
    </source>
</reference>
<proteinExistence type="predicted"/>